<evidence type="ECO:0000256" key="2">
    <source>
        <dbReference type="ARBA" id="ARBA00022448"/>
    </source>
</evidence>
<dbReference type="PROSITE" id="PS01037">
    <property type="entry name" value="SBP_BACTERIAL_1"/>
    <property type="match status" value="1"/>
</dbReference>
<dbReference type="InterPro" id="IPR006059">
    <property type="entry name" value="SBP"/>
</dbReference>
<organism evidence="4 5">
    <name type="scientific">Actinopolymorpha pittospori</name>
    <dbReference type="NCBI Taxonomy" id="648752"/>
    <lineage>
        <taxon>Bacteria</taxon>
        <taxon>Bacillati</taxon>
        <taxon>Actinomycetota</taxon>
        <taxon>Actinomycetes</taxon>
        <taxon>Propionibacteriales</taxon>
        <taxon>Actinopolymorphaceae</taxon>
        <taxon>Actinopolymorpha</taxon>
    </lineage>
</organism>
<dbReference type="EMBL" id="JADBEM010000001">
    <property type="protein sequence ID" value="MBE1613192.1"/>
    <property type="molecule type" value="Genomic_DNA"/>
</dbReference>
<evidence type="ECO:0000256" key="1">
    <source>
        <dbReference type="ARBA" id="ARBA00008520"/>
    </source>
</evidence>
<keyword evidence="4" id="KW-0762">Sugar transport</keyword>
<reference evidence="4" key="1">
    <citation type="submission" date="2020-10" db="EMBL/GenBank/DDBJ databases">
        <title>Sequencing the genomes of 1000 actinobacteria strains.</title>
        <authorList>
            <person name="Klenk H.-P."/>
        </authorList>
    </citation>
    <scope>NUCLEOTIDE SEQUENCE</scope>
    <source>
        <strain evidence="4">DSM 45354</strain>
    </source>
</reference>
<keyword evidence="2" id="KW-0813">Transport</keyword>
<accession>A0A927N7R1</accession>
<dbReference type="InterPro" id="IPR050490">
    <property type="entry name" value="Bact_solute-bd_prot1"/>
</dbReference>
<comment type="similarity">
    <text evidence="1">Belongs to the bacterial solute-binding protein 1 family.</text>
</comment>
<keyword evidence="5" id="KW-1185">Reference proteome</keyword>
<gene>
    <name evidence="4" type="ORF">HEB94_010040</name>
</gene>
<dbReference type="AlphaFoldDB" id="A0A927N7R1"/>
<name>A0A927N7R1_9ACTN</name>
<keyword evidence="3" id="KW-0732">Signal</keyword>
<dbReference type="SUPFAM" id="SSF53850">
    <property type="entry name" value="Periplasmic binding protein-like II"/>
    <property type="match status" value="1"/>
</dbReference>
<dbReference type="InterPro" id="IPR006061">
    <property type="entry name" value="SBP_1_CS"/>
</dbReference>
<evidence type="ECO:0000313" key="4">
    <source>
        <dbReference type="EMBL" id="MBE1613192.1"/>
    </source>
</evidence>
<protein>
    <submittedName>
        <fullName evidence="4">Multiple sugar transport system substrate-binding protein</fullName>
    </submittedName>
</protein>
<dbReference type="PANTHER" id="PTHR43649:SF12">
    <property type="entry name" value="DIACETYLCHITOBIOSE BINDING PROTEIN DASA"/>
    <property type="match status" value="1"/>
</dbReference>
<comment type="caution">
    <text evidence="4">The sequence shown here is derived from an EMBL/GenBank/DDBJ whole genome shotgun (WGS) entry which is preliminary data.</text>
</comment>
<evidence type="ECO:0000256" key="3">
    <source>
        <dbReference type="ARBA" id="ARBA00022729"/>
    </source>
</evidence>
<dbReference type="GO" id="GO:0055085">
    <property type="term" value="P:transmembrane transport"/>
    <property type="evidence" value="ECO:0007669"/>
    <property type="project" value="InterPro"/>
</dbReference>
<sequence length="480" mass="51145">MLVGIAALALAASACGGGEEASDGGDATITLEGPNQWNDSGSSFGQPWEDLIARFEKAEPHIKVKTVVLPLTSFGQTISTHLSAGTAPELVFNQAPHQPYMVHPLDEYLQKPNPYIKDGPGSERWLDVFRKRYYGTGNPSSRNAEGKIEFVPFNLVGIGLFYNKDAFQKAGVTAPFKNFEDLLDGCGKLRAAGYTPLAMDRSDLGPAWTMTTISGMLLDKYVDKLNTYTVDGKPGKAMSSTGKPTVAGKAMAKAVLSGDLTTQTPEVVESHKLIKRMWDACVDKNWSGNTEGLNGAVVGLRDFAAGRSGMAWGVNFGVSALKDVKFDFASTPFPQITTESTPVASGAPARFGASVGGTSYMIPSTIKGDKLDAAVKFLQFVSTPANIQPWLAATGGISAVEGATGADETKAFADGTWGDSIPLAVPGGPPGVTTLSLYEGWLLGTKSQTAQESYLQDLWIKGQRQAVKDNKWENEPWAKQ</sequence>
<proteinExistence type="inferred from homology"/>
<dbReference type="RefSeq" id="WP_192756102.1">
    <property type="nucleotide sequence ID" value="NZ_BAABJL010000082.1"/>
</dbReference>
<dbReference type="Pfam" id="PF01547">
    <property type="entry name" value="SBP_bac_1"/>
    <property type="match status" value="1"/>
</dbReference>
<evidence type="ECO:0000313" key="5">
    <source>
        <dbReference type="Proteomes" id="UP000638648"/>
    </source>
</evidence>
<dbReference type="PANTHER" id="PTHR43649">
    <property type="entry name" value="ARABINOSE-BINDING PROTEIN-RELATED"/>
    <property type="match status" value="1"/>
</dbReference>
<dbReference type="Proteomes" id="UP000638648">
    <property type="component" value="Unassembled WGS sequence"/>
</dbReference>
<dbReference type="Gene3D" id="3.40.190.10">
    <property type="entry name" value="Periplasmic binding protein-like II"/>
    <property type="match status" value="1"/>
</dbReference>